<dbReference type="Pfam" id="PF05938">
    <property type="entry name" value="Self-incomp_S1"/>
    <property type="match status" value="1"/>
</dbReference>
<name>A0A314UAG5_PRUYE</name>
<reference evidence="7 8" key="1">
    <citation type="submission" date="2018-02" db="EMBL/GenBank/DDBJ databases">
        <title>Draft genome of wild Prunus yedoensis var. nudiflora.</title>
        <authorList>
            <person name="Baek S."/>
            <person name="Kim J.-H."/>
            <person name="Choi K."/>
            <person name="Kim G.-B."/>
            <person name="Cho A."/>
            <person name="Jang H."/>
            <person name="Shin C.-H."/>
            <person name="Yu H.-J."/>
            <person name="Mun J.-H."/>
        </authorList>
    </citation>
    <scope>NUCLEOTIDE SEQUENCE [LARGE SCALE GENOMIC DNA]</scope>
    <source>
        <strain evidence="8">cv. Jeju island</strain>
        <tissue evidence="7">Leaf</tissue>
    </source>
</reference>
<dbReference type="AlphaFoldDB" id="A0A314UAG5"/>
<evidence type="ECO:0000256" key="1">
    <source>
        <dbReference type="ARBA" id="ARBA00004613"/>
    </source>
</evidence>
<organism evidence="7 8">
    <name type="scientific">Prunus yedoensis var. nudiflora</name>
    <dbReference type="NCBI Taxonomy" id="2094558"/>
    <lineage>
        <taxon>Eukaryota</taxon>
        <taxon>Viridiplantae</taxon>
        <taxon>Streptophyta</taxon>
        <taxon>Embryophyta</taxon>
        <taxon>Tracheophyta</taxon>
        <taxon>Spermatophyta</taxon>
        <taxon>Magnoliopsida</taxon>
        <taxon>eudicotyledons</taxon>
        <taxon>Gunneridae</taxon>
        <taxon>Pentapetalae</taxon>
        <taxon>rosids</taxon>
        <taxon>fabids</taxon>
        <taxon>Rosales</taxon>
        <taxon>Rosaceae</taxon>
        <taxon>Amygdaloideae</taxon>
        <taxon>Amygdaleae</taxon>
        <taxon>Prunus</taxon>
    </lineage>
</organism>
<evidence type="ECO:0000313" key="7">
    <source>
        <dbReference type="EMBL" id="PQM34427.1"/>
    </source>
</evidence>
<evidence type="ECO:0000256" key="2">
    <source>
        <dbReference type="ARBA" id="ARBA00005581"/>
    </source>
</evidence>
<keyword evidence="8" id="KW-1185">Reference proteome</keyword>
<dbReference type="PANTHER" id="PTHR31232">
    <property type="match status" value="1"/>
</dbReference>
<keyword evidence="3 6" id="KW-0713">Self-incompatibility</keyword>
<proteinExistence type="inferred from homology"/>
<comment type="caution">
    <text evidence="7">The sequence shown here is derived from an EMBL/GenBank/DDBJ whole genome shotgun (WGS) entry which is preliminary data.</text>
</comment>
<feature type="chain" id="PRO_5025074581" description="S-protein homolog" evidence="6">
    <location>
        <begin position="26"/>
        <end position="152"/>
    </location>
</feature>
<evidence type="ECO:0000313" key="8">
    <source>
        <dbReference type="Proteomes" id="UP000250321"/>
    </source>
</evidence>
<comment type="similarity">
    <text evidence="2 6">Belongs to the plant self-incompatibility (S1) protein family.</text>
</comment>
<protein>
    <recommendedName>
        <fullName evidence="6">S-protein homolog</fullName>
    </recommendedName>
</protein>
<evidence type="ECO:0000256" key="4">
    <source>
        <dbReference type="ARBA" id="ARBA00022525"/>
    </source>
</evidence>
<gene>
    <name evidence="7" type="ORF">Pyn_35961</name>
</gene>
<dbReference type="OrthoDB" id="1151284at2759"/>
<dbReference type="GO" id="GO:0005576">
    <property type="term" value="C:extracellular region"/>
    <property type="evidence" value="ECO:0007669"/>
    <property type="project" value="UniProtKB-SubCell"/>
</dbReference>
<evidence type="ECO:0000256" key="3">
    <source>
        <dbReference type="ARBA" id="ARBA00022471"/>
    </source>
</evidence>
<dbReference type="PANTHER" id="PTHR31232:SF149">
    <property type="entry name" value="S-PROTEIN HOMOLOG"/>
    <property type="match status" value="1"/>
</dbReference>
<evidence type="ECO:0000256" key="6">
    <source>
        <dbReference type="RuleBase" id="RU367044"/>
    </source>
</evidence>
<dbReference type="Proteomes" id="UP000250321">
    <property type="component" value="Unassembled WGS sequence"/>
</dbReference>
<sequence>MALFTRNVGLLVLLVFVWSLTMCEAGIHPNAGILPNVGALPNTTHVNITNDLGGDLTLTIHCKSADHDLGAHVLPPLISYEFVFRPNMWWTTQYFCSVEWPGASHYIDIYIQKRDQDRCDICMWVIVPYGGCLFNYKTRLYDICYPWNPPSY</sequence>
<dbReference type="EMBL" id="PJQY01003815">
    <property type="protein sequence ID" value="PQM34427.1"/>
    <property type="molecule type" value="Genomic_DNA"/>
</dbReference>
<comment type="subcellular location">
    <subcellularLocation>
        <location evidence="1 6">Secreted</location>
    </subcellularLocation>
</comment>
<keyword evidence="4 6" id="KW-0964">Secreted</keyword>
<dbReference type="GO" id="GO:0060320">
    <property type="term" value="P:rejection of self pollen"/>
    <property type="evidence" value="ECO:0007669"/>
    <property type="project" value="UniProtKB-KW"/>
</dbReference>
<dbReference type="InterPro" id="IPR010264">
    <property type="entry name" value="Self-incomp_S1"/>
</dbReference>
<evidence type="ECO:0000256" key="5">
    <source>
        <dbReference type="ARBA" id="ARBA00022729"/>
    </source>
</evidence>
<feature type="signal peptide" evidence="6">
    <location>
        <begin position="1"/>
        <end position="25"/>
    </location>
</feature>
<keyword evidence="5 6" id="KW-0732">Signal</keyword>
<accession>A0A314UAG5</accession>